<evidence type="ECO:0000256" key="6">
    <source>
        <dbReference type="ARBA" id="ARBA00023277"/>
    </source>
</evidence>
<dbReference type="Gene3D" id="2.10.10.20">
    <property type="entry name" value="Carbohydrate-binding module superfamily 5/12"/>
    <property type="match status" value="1"/>
</dbReference>
<dbReference type="FunFam" id="3.10.50.10:FF:000005">
    <property type="entry name" value="Endochitinase B1"/>
    <property type="match status" value="1"/>
</dbReference>
<dbReference type="GO" id="GO:0008061">
    <property type="term" value="F:chitin binding"/>
    <property type="evidence" value="ECO:0007669"/>
    <property type="project" value="InterPro"/>
</dbReference>
<feature type="chain" id="PRO_5012791280" description="chitinase" evidence="11">
    <location>
        <begin position="16"/>
        <end position="522"/>
    </location>
</feature>
<dbReference type="SUPFAM" id="SSF51055">
    <property type="entry name" value="Carbohydrate binding domain"/>
    <property type="match status" value="1"/>
</dbReference>
<dbReference type="SMART" id="SM00636">
    <property type="entry name" value="Glyco_18"/>
    <property type="match status" value="1"/>
</dbReference>
<dbReference type="PANTHER" id="PTHR11177:SF317">
    <property type="entry name" value="CHITINASE 12-RELATED"/>
    <property type="match status" value="1"/>
</dbReference>
<feature type="compositionally biased region" description="Low complexity" evidence="10">
    <location>
        <begin position="441"/>
        <end position="455"/>
    </location>
</feature>
<dbReference type="InterPro" id="IPR003610">
    <property type="entry name" value="CBM5/12"/>
</dbReference>
<evidence type="ECO:0000256" key="3">
    <source>
        <dbReference type="ARBA" id="ARBA00012729"/>
    </source>
</evidence>
<dbReference type="InterPro" id="IPR001223">
    <property type="entry name" value="Glyco_hydro18_cat"/>
</dbReference>
<dbReference type="EMBL" id="KN839869">
    <property type="protein sequence ID" value="KIJ60771.1"/>
    <property type="molecule type" value="Genomic_DNA"/>
</dbReference>
<evidence type="ECO:0000256" key="2">
    <source>
        <dbReference type="ARBA" id="ARBA00008682"/>
    </source>
</evidence>
<evidence type="ECO:0000313" key="13">
    <source>
        <dbReference type="EMBL" id="KIJ60771.1"/>
    </source>
</evidence>
<evidence type="ECO:0000256" key="8">
    <source>
        <dbReference type="ARBA" id="ARBA00023326"/>
    </source>
</evidence>
<comment type="catalytic activity">
    <reaction evidence="1">
        <text>Random endo-hydrolysis of N-acetyl-beta-D-glucosaminide (1-&gt;4)-beta-linkages in chitin and chitodextrins.</text>
        <dbReference type="EC" id="3.2.1.14"/>
    </reaction>
</comment>
<evidence type="ECO:0000313" key="14">
    <source>
        <dbReference type="Proteomes" id="UP000053820"/>
    </source>
</evidence>
<keyword evidence="14" id="KW-1185">Reference proteome</keyword>
<dbReference type="InterPro" id="IPR001579">
    <property type="entry name" value="Glyco_hydro_18_chit_AS"/>
</dbReference>
<sequence>MLIFLAAVGCGCTASILTPVGDKQNATRRRDSGSYVQAAYFTNWGIYGANFQPTDINPVDLTHILYAFADVSSQTGEVILMDPYADEQKHFPGDSWSEPGNNLYGCLKQLYLLKLAHRHLKVLLSVGGYTYSQEGHFSFITDPNGRANFVSSAVQIIKDYGFDGIDIDFEYPANDDEGQGFADLLTSLRASFDELASTNGDTVTYELTAAISAGAQHYAHYPISQVDEALSYWNLMAYDYAGSWLTWADNQANLYGGARTGVSTDSAVKYLVSAGASSSKITMGIPLYGRAFEDTNGIGQPYSGIGPGTIQAGIYSYKDLPLAGAQIFEDTEDVASYSYDARKRELVSYDTPNVVRTKADYVMSNSMAGCMFWDLSSDKAGSDSLVRTAANVLGDMDRTLNHIWYPDSKWDNIRNNMGGSISPPPPTPTSTPPWQLPPPTSSIAPVPTSTTPPSSDRCMNMASWRSGVVYKGGEKAVYMDHLWTAKWWTENDVPGGSGMLQGTSTPSRFRLTSCNSCLERRW</sequence>
<accession>A0A0C9WAY1</accession>
<dbReference type="PANTHER" id="PTHR11177">
    <property type="entry name" value="CHITINASE"/>
    <property type="match status" value="1"/>
</dbReference>
<dbReference type="Pfam" id="PF00704">
    <property type="entry name" value="Glyco_hydro_18"/>
    <property type="match status" value="1"/>
</dbReference>
<keyword evidence="8" id="KW-0624">Polysaccharide degradation</keyword>
<evidence type="ECO:0000256" key="5">
    <source>
        <dbReference type="ARBA" id="ARBA00023024"/>
    </source>
</evidence>
<evidence type="ECO:0000256" key="9">
    <source>
        <dbReference type="RuleBase" id="RU000489"/>
    </source>
</evidence>
<evidence type="ECO:0000256" key="4">
    <source>
        <dbReference type="ARBA" id="ARBA00022801"/>
    </source>
</evidence>
<evidence type="ECO:0000256" key="1">
    <source>
        <dbReference type="ARBA" id="ARBA00000822"/>
    </source>
</evidence>
<reference evidence="13 14" key="1">
    <citation type="submission" date="2014-04" db="EMBL/GenBank/DDBJ databases">
        <title>Evolutionary Origins and Diversification of the Mycorrhizal Mutualists.</title>
        <authorList>
            <consortium name="DOE Joint Genome Institute"/>
            <consortium name="Mycorrhizal Genomics Consortium"/>
            <person name="Kohler A."/>
            <person name="Kuo A."/>
            <person name="Nagy L.G."/>
            <person name="Floudas D."/>
            <person name="Copeland A."/>
            <person name="Barry K.W."/>
            <person name="Cichocki N."/>
            <person name="Veneault-Fourrey C."/>
            <person name="LaButti K."/>
            <person name="Lindquist E.A."/>
            <person name="Lipzen A."/>
            <person name="Lundell T."/>
            <person name="Morin E."/>
            <person name="Murat C."/>
            <person name="Riley R."/>
            <person name="Ohm R."/>
            <person name="Sun H."/>
            <person name="Tunlid A."/>
            <person name="Henrissat B."/>
            <person name="Grigoriev I.V."/>
            <person name="Hibbett D.S."/>
            <person name="Martin F."/>
        </authorList>
    </citation>
    <scope>NUCLEOTIDE SEQUENCE [LARGE SCALE GENOMIC DNA]</scope>
    <source>
        <strain evidence="13 14">MD-312</strain>
    </source>
</reference>
<gene>
    <name evidence="13" type="ORF">HYDPIDRAFT_98093</name>
</gene>
<dbReference type="EC" id="3.2.1.14" evidence="3"/>
<dbReference type="HOGENOM" id="CLU_002833_1_0_1"/>
<dbReference type="AlphaFoldDB" id="A0A0C9WAY1"/>
<dbReference type="GO" id="GO:0000272">
    <property type="term" value="P:polysaccharide catabolic process"/>
    <property type="evidence" value="ECO:0007669"/>
    <property type="project" value="UniProtKB-KW"/>
</dbReference>
<evidence type="ECO:0000259" key="12">
    <source>
        <dbReference type="PROSITE" id="PS51910"/>
    </source>
</evidence>
<dbReference type="OrthoDB" id="76388at2759"/>
<keyword evidence="5" id="KW-0146">Chitin degradation</keyword>
<dbReference type="SMART" id="SM00495">
    <property type="entry name" value="ChtBD3"/>
    <property type="match status" value="1"/>
</dbReference>
<feature type="compositionally biased region" description="Pro residues" evidence="10">
    <location>
        <begin position="422"/>
        <end position="440"/>
    </location>
</feature>
<dbReference type="GO" id="GO:0006032">
    <property type="term" value="P:chitin catabolic process"/>
    <property type="evidence" value="ECO:0007669"/>
    <property type="project" value="UniProtKB-KW"/>
</dbReference>
<feature type="region of interest" description="Disordered" evidence="10">
    <location>
        <begin position="416"/>
        <end position="456"/>
    </location>
</feature>
<dbReference type="SUPFAM" id="SSF54556">
    <property type="entry name" value="Chitinase insertion domain"/>
    <property type="match status" value="1"/>
</dbReference>
<keyword evidence="6" id="KW-0119">Carbohydrate metabolism</keyword>
<dbReference type="InterPro" id="IPR017853">
    <property type="entry name" value="GH"/>
</dbReference>
<dbReference type="Proteomes" id="UP000053820">
    <property type="component" value="Unassembled WGS sequence"/>
</dbReference>
<dbReference type="PROSITE" id="PS01095">
    <property type="entry name" value="GH18_1"/>
    <property type="match status" value="1"/>
</dbReference>
<protein>
    <recommendedName>
        <fullName evidence="3">chitinase</fullName>
        <ecNumber evidence="3">3.2.1.14</ecNumber>
    </recommendedName>
</protein>
<dbReference type="Gene3D" id="3.20.20.80">
    <property type="entry name" value="Glycosidases"/>
    <property type="match status" value="1"/>
</dbReference>
<evidence type="ECO:0000256" key="7">
    <source>
        <dbReference type="ARBA" id="ARBA00023295"/>
    </source>
</evidence>
<dbReference type="CDD" id="cd12215">
    <property type="entry name" value="ChiC_BD"/>
    <property type="match status" value="1"/>
</dbReference>
<keyword evidence="4 9" id="KW-0378">Hydrolase</keyword>
<comment type="similarity">
    <text evidence="2">Belongs to the glycosyl hydrolase 18 family. Chitinase class V subfamily.</text>
</comment>
<dbReference type="PROSITE" id="PS51910">
    <property type="entry name" value="GH18_2"/>
    <property type="match status" value="1"/>
</dbReference>
<dbReference type="GO" id="GO:0005576">
    <property type="term" value="C:extracellular region"/>
    <property type="evidence" value="ECO:0007669"/>
    <property type="project" value="InterPro"/>
</dbReference>
<keyword evidence="7 9" id="KW-0326">Glycosidase</keyword>
<organism evidence="13 14">
    <name type="scientific">Hydnomerulius pinastri MD-312</name>
    <dbReference type="NCBI Taxonomy" id="994086"/>
    <lineage>
        <taxon>Eukaryota</taxon>
        <taxon>Fungi</taxon>
        <taxon>Dikarya</taxon>
        <taxon>Basidiomycota</taxon>
        <taxon>Agaricomycotina</taxon>
        <taxon>Agaricomycetes</taxon>
        <taxon>Agaricomycetidae</taxon>
        <taxon>Boletales</taxon>
        <taxon>Boletales incertae sedis</taxon>
        <taxon>Leucogyrophana</taxon>
    </lineage>
</organism>
<dbReference type="InterPro" id="IPR029070">
    <property type="entry name" value="Chitinase_insertion_sf"/>
</dbReference>
<feature type="domain" description="GH18" evidence="12">
    <location>
        <begin position="35"/>
        <end position="396"/>
    </location>
</feature>
<dbReference type="Gene3D" id="3.10.50.10">
    <property type="match status" value="1"/>
</dbReference>
<dbReference type="SUPFAM" id="SSF51445">
    <property type="entry name" value="(Trans)glycosidases"/>
    <property type="match status" value="1"/>
</dbReference>
<proteinExistence type="inferred from homology"/>
<dbReference type="GO" id="GO:0030246">
    <property type="term" value="F:carbohydrate binding"/>
    <property type="evidence" value="ECO:0007669"/>
    <property type="project" value="InterPro"/>
</dbReference>
<evidence type="ECO:0000256" key="11">
    <source>
        <dbReference type="SAM" id="SignalP"/>
    </source>
</evidence>
<dbReference type="CDD" id="cd06548">
    <property type="entry name" value="GH18_chitinase"/>
    <property type="match status" value="1"/>
</dbReference>
<feature type="signal peptide" evidence="11">
    <location>
        <begin position="1"/>
        <end position="15"/>
    </location>
</feature>
<keyword evidence="11" id="KW-0732">Signal</keyword>
<dbReference type="Pfam" id="PF02839">
    <property type="entry name" value="CBM_5_12"/>
    <property type="match status" value="1"/>
</dbReference>
<name>A0A0C9WAY1_9AGAM</name>
<evidence type="ECO:0000256" key="10">
    <source>
        <dbReference type="SAM" id="MobiDB-lite"/>
    </source>
</evidence>
<dbReference type="InterPro" id="IPR011583">
    <property type="entry name" value="Chitinase_II/V-like_cat"/>
</dbReference>
<dbReference type="InterPro" id="IPR036573">
    <property type="entry name" value="CBM_sf_5/12"/>
</dbReference>
<dbReference type="GO" id="GO:0008843">
    <property type="term" value="F:endochitinase activity"/>
    <property type="evidence" value="ECO:0007669"/>
    <property type="project" value="UniProtKB-EC"/>
</dbReference>
<dbReference type="InterPro" id="IPR050314">
    <property type="entry name" value="Glycosyl_Hydrlase_18"/>
</dbReference>